<evidence type="ECO:0000256" key="1">
    <source>
        <dbReference type="SAM" id="MobiDB-lite"/>
    </source>
</evidence>
<feature type="compositionally biased region" description="Polar residues" evidence="1">
    <location>
        <begin position="65"/>
        <end position="82"/>
    </location>
</feature>
<feature type="compositionally biased region" description="Low complexity" evidence="1">
    <location>
        <begin position="83"/>
        <end position="106"/>
    </location>
</feature>
<protein>
    <submittedName>
        <fullName evidence="2">Uncharacterized protein</fullName>
    </submittedName>
</protein>
<feature type="compositionally biased region" description="Polar residues" evidence="1">
    <location>
        <begin position="111"/>
        <end position="122"/>
    </location>
</feature>
<gene>
    <name evidence="2" type="ORF">DM02DRAFT_658876</name>
</gene>
<evidence type="ECO:0000313" key="3">
    <source>
        <dbReference type="Proteomes" id="UP000244855"/>
    </source>
</evidence>
<evidence type="ECO:0000313" key="2">
    <source>
        <dbReference type="EMBL" id="PVH96798.1"/>
    </source>
</evidence>
<feature type="region of interest" description="Disordered" evidence="1">
    <location>
        <begin position="65"/>
        <end position="122"/>
    </location>
</feature>
<proteinExistence type="predicted"/>
<sequence>MPYVPLPTDVDQVHGDLKEFCEEFLRKQSAYLCSKSFTFVLERTTLVCIDPGNRTGLLGKLCRSNEGSQGAPSDNKATANGITANGNTATAPSAAASNSEETSGANDTPVIANTPSPENDSPFSCEFTFSQWPGDMLYHLAQTGMFGAARWWIDDEHYLLFTFVCCDEKGFEAYTFYEGLLENGASWPDIMRFIHQGEDQQFLDYNRVFPVE</sequence>
<dbReference type="EMBL" id="KZ805454">
    <property type="protein sequence ID" value="PVH96798.1"/>
    <property type="molecule type" value="Genomic_DNA"/>
</dbReference>
<dbReference type="AlphaFoldDB" id="A0A2V1DFI1"/>
<reference evidence="2 3" key="1">
    <citation type="journal article" date="2018" name="Sci. Rep.">
        <title>Comparative genomics provides insights into the lifestyle and reveals functional heterogeneity of dark septate endophytic fungi.</title>
        <authorList>
            <person name="Knapp D.G."/>
            <person name="Nemeth J.B."/>
            <person name="Barry K."/>
            <person name="Hainaut M."/>
            <person name="Henrissat B."/>
            <person name="Johnson J."/>
            <person name="Kuo A."/>
            <person name="Lim J.H.P."/>
            <person name="Lipzen A."/>
            <person name="Nolan M."/>
            <person name="Ohm R.A."/>
            <person name="Tamas L."/>
            <person name="Grigoriev I.V."/>
            <person name="Spatafora J.W."/>
            <person name="Nagy L.G."/>
            <person name="Kovacs G.M."/>
        </authorList>
    </citation>
    <scope>NUCLEOTIDE SEQUENCE [LARGE SCALE GENOMIC DNA]</scope>
    <source>
        <strain evidence="2 3">DSE2036</strain>
    </source>
</reference>
<organism evidence="2 3">
    <name type="scientific">Periconia macrospinosa</name>
    <dbReference type="NCBI Taxonomy" id="97972"/>
    <lineage>
        <taxon>Eukaryota</taxon>
        <taxon>Fungi</taxon>
        <taxon>Dikarya</taxon>
        <taxon>Ascomycota</taxon>
        <taxon>Pezizomycotina</taxon>
        <taxon>Dothideomycetes</taxon>
        <taxon>Pleosporomycetidae</taxon>
        <taxon>Pleosporales</taxon>
        <taxon>Massarineae</taxon>
        <taxon>Periconiaceae</taxon>
        <taxon>Periconia</taxon>
    </lineage>
</organism>
<name>A0A2V1DFI1_9PLEO</name>
<accession>A0A2V1DFI1</accession>
<keyword evidence="3" id="KW-1185">Reference proteome</keyword>
<dbReference type="Proteomes" id="UP000244855">
    <property type="component" value="Unassembled WGS sequence"/>
</dbReference>